<evidence type="ECO:0000313" key="1">
    <source>
        <dbReference type="EMBL" id="KAI4324009.1"/>
    </source>
</evidence>
<protein>
    <submittedName>
        <fullName evidence="1">Uncharacterized protein</fullName>
    </submittedName>
</protein>
<gene>
    <name evidence="1" type="ORF">L6164_023577</name>
</gene>
<proteinExistence type="predicted"/>
<accession>A0ACB9MKP2</accession>
<comment type="caution">
    <text evidence="1">The sequence shown here is derived from an EMBL/GenBank/DDBJ whole genome shotgun (WGS) entry which is preliminary data.</text>
</comment>
<organism evidence="1 2">
    <name type="scientific">Bauhinia variegata</name>
    <name type="common">Purple orchid tree</name>
    <name type="synonym">Phanera variegata</name>
    <dbReference type="NCBI Taxonomy" id="167791"/>
    <lineage>
        <taxon>Eukaryota</taxon>
        <taxon>Viridiplantae</taxon>
        <taxon>Streptophyta</taxon>
        <taxon>Embryophyta</taxon>
        <taxon>Tracheophyta</taxon>
        <taxon>Spermatophyta</taxon>
        <taxon>Magnoliopsida</taxon>
        <taxon>eudicotyledons</taxon>
        <taxon>Gunneridae</taxon>
        <taxon>Pentapetalae</taxon>
        <taxon>rosids</taxon>
        <taxon>fabids</taxon>
        <taxon>Fabales</taxon>
        <taxon>Fabaceae</taxon>
        <taxon>Cercidoideae</taxon>
        <taxon>Cercideae</taxon>
        <taxon>Bauhiniinae</taxon>
        <taxon>Bauhinia</taxon>
    </lineage>
</organism>
<keyword evidence="2" id="KW-1185">Reference proteome</keyword>
<dbReference type="Proteomes" id="UP000828941">
    <property type="component" value="Chromosome 9"/>
</dbReference>
<evidence type="ECO:0000313" key="2">
    <source>
        <dbReference type="Proteomes" id="UP000828941"/>
    </source>
</evidence>
<sequence>MDSRTLGGCLYFVPFIDDYSRKVWVFALKSKDQVLDVFKHFHASVERETNRKLKCVRADNGGEYKGPFERYCKDHGIKLEKVVPKTTQQNGVAKRMNRTITERIRCMLSHTKLPKAFWGESMRTTVDLINLSPSVPLSGDIPERVWKGKDVSYKHLRVFGCKAFVHIPRDERFKLDAKSK</sequence>
<name>A0ACB9MKP2_BAUVA</name>
<reference evidence="1 2" key="1">
    <citation type="journal article" date="2022" name="DNA Res.">
        <title>Chromosomal-level genome assembly of the orchid tree Bauhinia variegata (Leguminosae; Cercidoideae) supports the allotetraploid origin hypothesis of Bauhinia.</title>
        <authorList>
            <person name="Zhong Y."/>
            <person name="Chen Y."/>
            <person name="Zheng D."/>
            <person name="Pang J."/>
            <person name="Liu Y."/>
            <person name="Luo S."/>
            <person name="Meng S."/>
            <person name="Qian L."/>
            <person name="Wei D."/>
            <person name="Dai S."/>
            <person name="Zhou R."/>
        </authorList>
    </citation>
    <scope>NUCLEOTIDE SEQUENCE [LARGE SCALE GENOMIC DNA]</scope>
    <source>
        <strain evidence="1">BV-YZ2020</strain>
    </source>
</reference>
<dbReference type="EMBL" id="CM039434">
    <property type="protein sequence ID" value="KAI4324009.1"/>
    <property type="molecule type" value="Genomic_DNA"/>
</dbReference>